<dbReference type="InterPro" id="IPR012501">
    <property type="entry name" value="Vps54_C"/>
</dbReference>
<dbReference type="AlphaFoldDB" id="A0A7K9B551"/>
<feature type="compositionally biased region" description="Low complexity" evidence="11">
    <location>
        <begin position="560"/>
        <end position="575"/>
    </location>
</feature>
<dbReference type="Gene3D" id="1.20.1280.130">
    <property type="match status" value="1"/>
</dbReference>
<comment type="function">
    <text evidence="9">Acts as a component of the GARP complex that is involved in retrograde transport from early and late endosomes to the trans-Golgi network (TGN). The GARP complex is required for the maintenance of the cycling of mannose 6-phosphate receptors between the TGN and endosomes, this cycling is necessary for proper lysosomal sorting of acid hydrolases such as CTSD. Within the GARP complex, required to tether the complex to the TGN. Not involved in endocytic recycling.</text>
</comment>
<protein>
    <recommendedName>
        <fullName evidence="3">Vacuolar protein sorting-associated protein 54</fullName>
    </recommendedName>
</protein>
<evidence type="ECO:0000313" key="14">
    <source>
        <dbReference type="EMBL" id="NXG35333.1"/>
    </source>
</evidence>
<dbReference type="GO" id="GO:0006896">
    <property type="term" value="P:Golgi to vacuole transport"/>
    <property type="evidence" value="ECO:0007669"/>
    <property type="project" value="TreeGrafter"/>
</dbReference>
<dbReference type="Gene3D" id="6.10.250.860">
    <property type="match status" value="1"/>
</dbReference>
<dbReference type="FunFam" id="1.20.1280.130:FF:000001">
    <property type="entry name" value="Vacuolar protein sorting-associated protein 54"/>
    <property type="match status" value="1"/>
</dbReference>
<evidence type="ECO:0000256" key="9">
    <source>
        <dbReference type="ARBA" id="ARBA00058043"/>
    </source>
</evidence>
<evidence type="ECO:0000256" key="10">
    <source>
        <dbReference type="ARBA" id="ARBA00063265"/>
    </source>
</evidence>
<dbReference type="EMBL" id="VWZH01000170">
    <property type="protein sequence ID" value="NXG35333.1"/>
    <property type="molecule type" value="Genomic_DNA"/>
</dbReference>
<sequence>MASSHSSSPVPQSKSSDAFFKKEMDASKRFRPVQSLPDVCPKEPTGNVGDPSNLRDSPSLVADQHRWTIYHSTVNLPAALNDPRLAKRESDFFTKTWGVDFVDTEVTPSFYLPQITKEHFALYQQEITPREKIHEKCKNICPPKDTFDRTLLHTHDKSRTDLEQVPKIFMKPDFALEDSITFNAVLPWSHFNTAGGKGNRDAASSKLLQEKLSHYLDIVEVNIAHQISLRSEAFFHAMTSQHELQDYLRKTSQAVKLLREKISQIDKVMCEGSLRVLRLSLTRNNCIKAYNKLKLMATVHQTQPTVQLLLSTSEFVGALDLIATTQEVLQQELQGIHSFRHLGSQLCELEKLIDKMMIAEFSTYARNDLNRPLEDDCQILEEERLVSLVFGLLKQRKLNFYEIYGDEMIITAKNIIKQCVVNTVSQIEEIDTEVVVKLADQMRMMNFPQWFDLLKNIFSKFTIFLKRIKATLNIIRSVVLLVLDKNQKTRDLEDTLQKDSAKDSTVDTEVAYLTHEGMFISDAFSEGDLTPVAADTTSQRNISPNSEPCSSDSVSEPECTTDSSSSKEQTSSSVTPGGVEIMIGDDMKLTDLELGRLANNIQELLYNASDICHDRSVKFLMARAKDGFLEKLNSSEFVALSRLMEGFILDTEQICGRKSMSLRGALQSQANRFVNRFHEERKTKLSLLLDNERWKQAEVPAEFQDLVDSVSDGRISLPEKKAAAPEERKPTEFLIVEGQKYATVGTVLLLIRIILEYCQCVDNIPSITTDMLTRLSDLLKYFNSRSCQLVLGAGALQVVGLKTITTKNLALSSRCLQLIVHYIPIIRAHFEARLQPKQFSMLRHFDHITKDYHDHIAEISAKLVAIMDSLFDKLLSKYEVKAPVPSACFRNICKQMAKMHEAIYDLLPEEQTQMLFLRINASYKLHLKRQLAHLNVVNDGGPQNGLVTADVAFYTGNLQALKGLNNLDLNMAEIWEQKR</sequence>
<evidence type="ECO:0000256" key="5">
    <source>
        <dbReference type="ARBA" id="ARBA00022553"/>
    </source>
</evidence>
<evidence type="ECO:0000259" key="12">
    <source>
        <dbReference type="Pfam" id="PF07928"/>
    </source>
</evidence>
<feature type="domain" description="Vacuolar protein sorting-associated protein 54 N-terminal" evidence="13">
    <location>
        <begin position="210"/>
        <end position="364"/>
    </location>
</feature>
<feature type="compositionally biased region" description="Polar residues" evidence="11">
    <location>
        <begin position="536"/>
        <end position="554"/>
    </location>
</feature>
<dbReference type="Proteomes" id="UP000543287">
    <property type="component" value="Unassembled WGS sequence"/>
</dbReference>
<feature type="region of interest" description="Disordered" evidence="11">
    <location>
        <begin position="536"/>
        <end position="579"/>
    </location>
</feature>
<keyword evidence="8" id="KW-0175">Coiled coil</keyword>
<comment type="subcellular location">
    <subcellularLocation>
        <location evidence="1">Golgi apparatus</location>
        <location evidence="1">trans-Golgi network</location>
    </subcellularLocation>
</comment>
<evidence type="ECO:0000256" key="3">
    <source>
        <dbReference type="ARBA" id="ARBA00017665"/>
    </source>
</evidence>
<dbReference type="InterPro" id="IPR039745">
    <property type="entry name" value="Vps54"/>
</dbReference>
<evidence type="ECO:0000256" key="8">
    <source>
        <dbReference type="ARBA" id="ARBA00023054"/>
    </source>
</evidence>
<evidence type="ECO:0000313" key="15">
    <source>
        <dbReference type="Proteomes" id="UP000543287"/>
    </source>
</evidence>
<reference evidence="14 15" key="1">
    <citation type="submission" date="2019-09" db="EMBL/GenBank/DDBJ databases">
        <title>Bird 10,000 Genomes (B10K) Project - Family phase.</title>
        <authorList>
            <person name="Zhang G."/>
        </authorList>
    </citation>
    <scope>NUCLEOTIDE SEQUENCE [LARGE SCALE GENOMIC DNA]</scope>
    <source>
        <strain evidence="14">B10K-LSUMZ-23963</strain>
        <tissue evidence="14">Muscle</tissue>
    </source>
</reference>
<accession>A0A7K9B551</accession>
<evidence type="ECO:0000256" key="2">
    <source>
        <dbReference type="ARBA" id="ARBA00009150"/>
    </source>
</evidence>
<dbReference type="GO" id="GO:0000938">
    <property type="term" value="C:GARP complex"/>
    <property type="evidence" value="ECO:0007669"/>
    <property type="project" value="InterPro"/>
</dbReference>
<feature type="non-terminal residue" evidence="14">
    <location>
        <position position="1"/>
    </location>
</feature>
<name>A0A7K9B551_DRONO</name>
<evidence type="ECO:0000256" key="7">
    <source>
        <dbReference type="ARBA" id="ARBA00023034"/>
    </source>
</evidence>
<keyword evidence="7" id="KW-0333">Golgi apparatus</keyword>
<dbReference type="GO" id="GO:0005829">
    <property type="term" value="C:cytosol"/>
    <property type="evidence" value="ECO:0007669"/>
    <property type="project" value="GOC"/>
</dbReference>
<dbReference type="Pfam" id="PF10475">
    <property type="entry name" value="Vps54_N"/>
    <property type="match status" value="1"/>
</dbReference>
<dbReference type="GO" id="GO:0019905">
    <property type="term" value="F:syntaxin binding"/>
    <property type="evidence" value="ECO:0007669"/>
    <property type="project" value="TreeGrafter"/>
</dbReference>
<evidence type="ECO:0000256" key="6">
    <source>
        <dbReference type="ARBA" id="ARBA00022927"/>
    </source>
</evidence>
<evidence type="ECO:0000259" key="13">
    <source>
        <dbReference type="Pfam" id="PF10475"/>
    </source>
</evidence>
<dbReference type="GO" id="GO:0042147">
    <property type="term" value="P:retrograde transport, endosome to Golgi"/>
    <property type="evidence" value="ECO:0007669"/>
    <property type="project" value="InterPro"/>
</dbReference>
<feature type="region of interest" description="Disordered" evidence="11">
    <location>
        <begin position="29"/>
        <end position="57"/>
    </location>
</feature>
<gene>
    <name evidence="14" type="primary">Vps54</name>
    <name evidence="14" type="ORF">DRONOV_R05176</name>
</gene>
<comment type="subunit">
    <text evidence="10">Component of the Golgi-associated retrograde protein (GARP) complex, also called VFT (VPS fifty-three) complex, composed of VPS51, VPS52, VPS53 and VPS54. EIPR1 interacts with GARP complex and mediates its recruitment to the trans-Golgi network. Interacts with VPS51 in an EIPR1-independent manner.</text>
</comment>
<comment type="similarity">
    <text evidence="2">Belongs to the VPS54 family.</text>
</comment>
<proteinExistence type="inferred from homology"/>
<evidence type="ECO:0000256" key="11">
    <source>
        <dbReference type="SAM" id="MobiDB-lite"/>
    </source>
</evidence>
<keyword evidence="5" id="KW-0597">Phosphoprotein</keyword>
<comment type="caution">
    <text evidence="14">The sequence shown here is derived from an EMBL/GenBank/DDBJ whole genome shotgun (WGS) entry which is preliminary data.</text>
</comment>
<feature type="domain" description="Vacuolar protein sorting-associated protein 54 C-terminal" evidence="12">
    <location>
        <begin position="739"/>
        <end position="868"/>
    </location>
</feature>
<keyword evidence="4" id="KW-0813">Transport</keyword>
<dbReference type="PANTHER" id="PTHR12965">
    <property type="entry name" value="VACUOLAR PROTEIN SORTING 54"/>
    <property type="match status" value="1"/>
</dbReference>
<feature type="non-terminal residue" evidence="14">
    <location>
        <position position="979"/>
    </location>
</feature>
<dbReference type="PANTHER" id="PTHR12965:SF0">
    <property type="entry name" value="VACUOLAR PROTEIN SORTING-ASSOCIATED PROTEIN 54"/>
    <property type="match status" value="1"/>
</dbReference>
<keyword evidence="6" id="KW-0653">Protein transport</keyword>
<dbReference type="GO" id="GO:0015031">
    <property type="term" value="P:protein transport"/>
    <property type="evidence" value="ECO:0007669"/>
    <property type="project" value="UniProtKB-KW"/>
</dbReference>
<dbReference type="InterPro" id="IPR019515">
    <property type="entry name" value="VPS54_N"/>
</dbReference>
<dbReference type="Pfam" id="PF07928">
    <property type="entry name" value="Vps54"/>
    <property type="match status" value="1"/>
</dbReference>
<evidence type="ECO:0000256" key="1">
    <source>
        <dbReference type="ARBA" id="ARBA00004601"/>
    </source>
</evidence>
<organism evidence="14 15">
    <name type="scientific">Dromaius novaehollandiae</name>
    <name type="common">Emu</name>
    <dbReference type="NCBI Taxonomy" id="8790"/>
    <lineage>
        <taxon>Eukaryota</taxon>
        <taxon>Metazoa</taxon>
        <taxon>Chordata</taxon>
        <taxon>Craniata</taxon>
        <taxon>Vertebrata</taxon>
        <taxon>Euteleostomi</taxon>
        <taxon>Archelosauria</taxon>
        <taxon>Archosauria</taxon>
        <taxon>Dinosauria</taxon>
        <taxon>Saurischia</taxon>
        <taxon>Theropoda</taxon>
        <taxon>Coelurosauria</taxon>
        <taxon>Aves</taxon>
        <taxon>Palaeognathae</taxon>
        <taxon>Casuariiformes</taxon>
        <taxon>Dromaiidae</taxon>
        <taxon>Dromaius</taxon>
    </lineage>
</organism>
<evidence type="ECO:0000256" key="4">
    <source>
        <dbReference type="ARBA" id="ARBA00022448"/>
    </source>
</evidence>